<comment type="cofactor">
    <cofactor evidence="2">
        <name>Mg(2+)</name>
        <dbReference type="ChEBI" id="CHEBI:18420"/>
    </cofactor>
</comment>
<proteinExistence type="inferred from homology"/>
<protein>
    <recommendedName>
        <fullName evidence="6">dolichyl-phosphooligosaccharide-protein glycotransferase</fullName>
        <ecNumber evidence="6">2.4.99.21</ecNumber>
    </recommendedName>
    <alternativeName>
        <fullName evidence="15">Oligosaccharyl transferase</fullName>
    </alternativeName>
</protein>
<dbReference type="GO" id="GO:0046872">
    <property type="term" value="F:metal ion binding"/>
    <property type="evidence" value="ECO:0007669"/>
    <property type="project" value="UniProtKB-KW"/>
</dbReference>
<keyword evidence="9 17" id="KW-0812">Transmembrane</keyword>
<dbReference type="EC" id="2.4.99.21" evidence="6"/>
<dbReference type="GO" id="GO:0004576">
    <property type="term" value="F:oligosaccharyl transferase activity"/>
    <property type="evidence" value="ECO:0007669"/>
    <property type="project" value="InterPro"/>
</dbReference>
<feature type="transmembrane region" description="Helical" evidence="17">
    <location>
        <begin position="142"/>
        <end position="159"/>
    </location>
</feature>
<feature type="transmembrane region" description="Helical" evidence="17">
    <location>
        <begin position="448"/>
        <end position="473"/>
    </location>
</feature>
<keyword evidence="12 17" id="KW-1133">Transmembrane helix</keyword>
<evidence type="ECO:0000259" key="18">
    <source>
        <dbReference type="Pfam" id="PF02516"/>
    </source>
</evidence>
<evidence type="ECO:0000256" key="7">
    <source>
        <dbReference type="ARBA" id="ARBA00022676"/>
    </source>
</evidence>
<dbReference type="InterPro" id="IPR048999">
    <property type="entry name" value="STT3-PglB_core"/>
</dbReference>
<evidence type="ECO:0000256" key="5">
    <source>
        <dbReference type="ARBA" id="ARBA00010810"/>
    </source>
</evidence>
<evidence type="ECO:0000256" key="13">
    <source>
        <dbReference type="ARBA" id="ARBA00023136"/>
    </source>
</evidence>
<dbReference type="UniPathway" id="UPA00378"/>
<reference evidence="20 21" key="1">
    <citation type="submission" date="2018-10" db="EMBL/GenBank/DDBJ databases">
        <title>Co-occurring genomic capacity for anaerobic methane metabolism and dissimilatory sulfite reduction discovered in the Korarchaeota.</title>
        <authorList>
            <person name="Mckay L.J."/>
            <person name="Dlakic M."/>
            <person name="Fields M.W."/>
            <person name="Delmont T.O."/>
            <person name="Eren A.M."/>
            <person name="Jay Z.J."/>
            <person name="Klingelsmith K.B."/>
            <person name="Rusch D.B."/>
            <person name="Inskeep W.P."/>
        </authorList>
    </citation>
    <scope>NUCLEOTIDE SEQUENCE [LARGE SCALE GENOMIC DNA]</scope>
    <source>
        <strain evidence="20 21">MDKW</strain>
    </source>
</reference>
<evidence type="ECO:0000256" key="12">
    <source>
        <dbReference type="ARBA" id="ARBA00022989"/>
    </source>
</evidence>
<evidence type="ECO:0000256" key="2">
    <source>
        <dbReference type="ARBA" id="ARBA00001946"/>
    </source>
</evidence>
<keyword evidence="11" id="KW-0460">Magnesium</keyword>
<comment type="catalytic activity">
    <reaction evidence="16">
        <text>an archaeal dolichyl phosphooligosaccharide + [protein]-L-asparagine = an archaeal dolichyl phosphate + a glycoprotein with the oligosaccharide chain attached by N-beta-D-glycosyl linkage to a protein L-asparagine.</text>
        <dbReference type="EC" id="2.4.99.21"/>
    </reaction>
</comment>
<feature type="domain" description="Oligosaccharyl transferase STT3 N-terminal" evidence="18">
    <location>
        <begin position="49"/>
        <end position="399"/>
    </location>
</feature>
<evidence type="ECO:0000256" key="14">
    <source>
        <dbReference type="ARBA" id="ARBA00023211"/>
    </source>
</evidence>
<dbReference type="Pfam" id="PF02516">
    <property type="entry name" value="STT3"/>
    <property type="match status" value="1"/>
</dbReference>
<evidence type="ECO:0000256" key="3">
    <source>
        <dbReference type="ARBA" id="ARBA00004127"/>
    </source>
</evidence>
<evidence type="ECO:0000256" key="9">
    <source>
        <dbReference type="ARBA" id="ARBA00022692"/>
    </source>
</evidence>
<dbReference type="Proteomes" id="UP000277582">
    <property type="component" value="Unassembled WGS sequence"/>
</dbReference>
<keyword evidence="8" id="KW-0808">Transferase</keyword>
<dbReference type="EMBL" id="RCOS01000027">
    <property type="protein sequence ID" value="RSN77800.1"/>
    <property type="molecule type" value="Genomic_DNA"/>
</dbReference>
<evidence type="ECO:0000259" key="19">
    <source>
        <dbReference type="Pfam" id="PF21436"/>
    </source>
</evidence>
<dbReference type="Gene3D" id="3.40.50.12610">
    <property type="match status" value="1"/>
</dbReference>
<dbReference type="PANTHER" id="PTHR13872:SF1">
    <property type="entry name" value="DOLICHYL-DIPHOSPHOOLIGOSACCHARIDE--PROTEIN GLYCOSYLTRANSFERASE SUBUNIT STT3B"/>
    <property type="match status" value="1"/>
</dbReference>
<comment type="cofactor">
    <cofactor evidence="1">
        <name>Mn(2+)</name>
        <dbReference type="ChEBI" id="CHEBI:29035"/>
    </cofactor>
</comment>
<comment type="subcellular location">
    <subcellularLocation>
        <location evidence="3">Endomembrane system</location>
        <topology evidence="3">Multi-pass membrane protein</topology>
    </subcellularLocation>
</comment>
<dbReference type="InterPro" id="IPR003674">
    <property type="entry name" value="Oligo_trans_STT3"/>
</dbReference>
<name>A0A3R9RSP7_9CREN</name>
<accession>A0A3R9RSP7</accession>
<feature type="transmembrane region" description="Helical" evidence="17">
    <location>
        <begin position="403"/>
        <end position="422"/>
    </location>
</feature>
<keyword evidence="13 17" id="KW-0472">Membrane</keyword>
<feature type="transmembrane region" description="Helical" evidence="17">
    <location>
        <begin position="355"/>
        <end position="372"/>
    </location>
</feature>
<sequence length="688" mass="78464">MWSNSSRKLGDLMEKKYFNIIFDVVSLLASYIIGVYLRILPIFTYGVHLTADDPLIHYWVTKYLLENGRLPTYNALAWHPWGYDPEKVLPDLHYYISAYLYKIVTTIHSIDLYTFVVLMPAFFAPLVVIPLYLLVKELWGRWPAFFTSIGVITSWAYMSRTTAGFFRHEQIAIPFLTASFYLTVKSMRERDLWKSVVLSGFSGLFLAVSAGTWAGFRQLYDAYPLMLFIFMLFRRAELKDVISLGLPPVYVLLASISIPSLSSRSVLISMESTFVWAVLVASILYTIFQKYRKEIDARIPAAGGFLAVLLFFFLTGTYAPLTGRLLRVVFPGVKLPPGNVVETVAEHAPGSVLGYFNYLLIPIAFGLSLMAWEMWRDKTHIFIVINAIISLYFAESITRLPPLAAPFAGLGIGYITMKIVELTKSRAESAKRISKLLSRKGKSSRRRILSNFMLPTLLIALLLIAPIFASAYLSYEASRTYPLGFEEGWEKVFSWLKNNTKNGTVVVSWWDYGYWIQLGASRVTLADGLTINSSQIREIAYAFSGNEEDMLDLMMRYNASYAIVNVIPMAGGGEIDIGYDIVNKRISIEPTGKWQAIFWIAQRFTYSPFRDPYDYYRYDLQKYFTIDQTEQVVYPTRIFLNTTLCKMALSPFTNSSIYFRPAYIWGPVIVPLGREYKLAYVVVAGIKE</sequence>
<evidence type="ECO:0000256" key="6">
    <source>
        <dbReference type="ARBA" id="ARBA00012602"/>
    </source>
</evidence>
<feature type="transmembrane region" description="Helical" evidence="17">
    <location>
        <begin position="112"/>
        <end position="135"/>
    </location>
</feature>
<comment type="caution">
    <text evidence="20">The sequence shown here is derived from an EMBL/GenBank/DDBJ whole genome shotgun (WGS) entry which is preliminary data.</text>
</comment>
<dbReference type="AlphaFoldDB" id="A0A3R9RSP7"/>
<keyword evidence="14" id="KW-0464">Manganese</keyword>
<comment type="similarity">
    <text evidence="5">Belongs to the STT3 family.</text>
</comment>
<feature type="transmembrane region" description="Helical" evidence="17">
    <location>
        <begin position="267"/>
        <end position="287"/>
    </location>
</feature>
<dbReference type="PANTHER" id="PTHR13872">
    <property type="entry name" value="DOLICHYL-DIPHOSPHOOLIGOSACCHARIDE--PROTEIN GLYCOSYLTRANSFERASE SUBUNIT"/>
    <property type="match status" value="1"/>
</dbReference>
<dbReference type="InterPro" id="IPR048307">
    <property type="entry name" value="STT3_N"/>
</dbReference>
<evidence type="ECO:0000256" key="11">
    <source>
        <dbReference type="ARBA" id="ARBA00022842"/>
    </source>
</evidence>
<evidence type="ECO:0000256" key="8">
    <source>
        <dbReference type="ARBA" id="ARBA00022679"/>
    </source>
</evidence>
<feature type="transmembrane region" description="Helical" evidence="17">
    <location>
        <begin position="196"/>
        <end position="214"/>
    </location>
</feature>
<dbReference type="GO" id="GO:0012505">
    <property type="term" value="C:endomembrane system"/>
    <property type="evidence" value="ECO:0007669"/>
    <property type="project" value="UniProtKB-SubCell"/>
</dbReference>
<organism evidence="20 21">
    <name type="scientific">Candidatus Methanodesulfokora washburnensis</name>
    <dbReference type="NCBI Taxonomy" id="2478471"/>
    <lineage>
        <taxon>Archaea</taxon>
        <taxon>Thermoproteota</taxon>
        <taxon>Candidatus Korarchaeia</taxon>
        <taxon>Candidatus Korarchaeia incertae sedis</taxon>
        <taxon>Candidatus Methanodesulfokora</taxon>
    </lineage>
</organism>
<evidence type="ECO:0000256" key="4">
    <source>
        <dbReference type="ARBA" id="ARBA00004922"/>
    </source>
</evidence>
<dbReference type="GO" id="GO:0016020">
    <property type="term" value="C:membrane"/>
    <property type="evidence" value="ECO:0007669"/>
    <property type="project" value="InterPro"/>
</dbReference>
<evidence type="ECO:0000256" key="17">
    <source>
        <dbReference type="SAM" id="Phobius"/>
    </source>
</evidence>
<evidence type="ECO:0000313" key="20">
    <source>
        <dbReference type="EMBL" id="RSN77800.1"/>
    </source>
</evidence>
<keyword evidence="10" id="KW-0479">Metal-binding</keyword>
<evidence type="ECO:0000256" key="1">
    <source>
        <dbReference type="ARBA" id="ARBA00001936"/>
    </source>
</evidence>
<gene>
    <name evidence="20" type="ORF">D6D85_02115</name>
</gene>
<evidence type="ECO:0000256" key="16">
    <source>
        <dbReference type="ARBA" id="ARBA00034066"/>
    </source>
</evidence>
<evidence type="ECO:0000313" key="21">
    <source>
        <dbReference type="Proteomes" id="UP000277582"/>
    </source>
</evidence>
<comment type="pathway">
    <text evidence="4">Protein modification; protein glycosylation.</text>
</comment>
<evidence type="ECO:0000256" key="15">
    <source>
        <dbReference type="ARBA" id="ARBA00030679"/>
    </source>
</evidence>
<feature type="domain" description="STT3/PglB/AglB core" evidence="19">
    <location>
        <begin position="505"/>
        <end position="558"/>
    </location>
</feature>
<keyword evidence="7" id="KW-0328">Glycosyltransferase</keyword>
<dbReference type="Pfam" id="PF21436">
    <property type="entry name" value="STT3-PglB_core"/>
    <property type="match status" value="1"/>
</dbReference>
<feature type="transmembrane region" description="Helical" evidence="17">
    <location>
        <begin position="379"/>
        <end position="397"/>
    </location>
</feature>
<feature type="transmembrane region" description="Helical" evidence="17">
    <location>
        <begin position="299"/>
        <end position="321"/>
    </location>
</feature>
<keyword evidence="21" id="KW-1185">Reference proteome</keyword>
<evidence type="ECO:0000256" key="10">
    <source>
        <dbReference type="ARBA" id="ARBA00022723"/>
    </source>
</evidence>
<feature type="transmembrane region" description="Helical" evidence="17">
    <location>
        <begin position="20"/>
        <end position="39"/>
    </location>
</feature>